<dbReference type="InterPro" id="IPR032675">
    <property type="entry name" value="LRR_dom_sf"/>
</dbReference>
<keyword evidence="6" id="KW-0812">Transmembrane</keyword>
<evidence type="ECO:0000256" key="12">
    <source>
        <dbReference type="ARBA" id="ARBA00037847"/>
    </source>
</evidence>
<keyword evidence="9" id="KW-0472">Membrane</keyword>
<comment type="subcellular location">
    <subcellularLocation>
        <location evidence="1">Cell membrane</location>
    </subcellularLocation>
    <subcellularLocation>
        <location evidence="12">Endomembrane system</location>
        <topology evidence="12">Single-pass membrane protein</topology>
    </subcellularLocation>
    <subcellularLocation>
        <location evidence="2">Membrane</location>
        <topology evidence="2">Single-pass type I membrane protein</topology>
    </subcellularLocation>
</comment>
<evidence type="ECO:0000256" key="4">
    <source>
        <dbReference type="ARBA" id="ARBA00022475"/>
    </source>
</evidence>
<name>A0ABP0URE7_9BRYO</name>
<dbReference type="InterPro" id="IPR011009">
    <property type="entry name" value="Kinase-like_dom_sf"/>
</dbReference>
<dbReference type="PANTHER" id="PTHR27004">
    <property type="entry name" value="RECEPTOR-LIKE PROTEIN 12 ISOFORM X1"/>
    <property type="match status" value="1"/>
</dbReference>
<dbReference type="Pfam" id="PF00560">
    <property type="entry name" value="LRR_1"/>
    <property type="match status" value="3"/>
</dbReference>
<sequence>MACNITSWSTIGCAMQQLLIVMLIFQQLLLGVHSIYPDPNANPGSISAPFTNPTDVNAIKDLYSAWNNTPNIDSVLRGWNSTLAAARNLTWDPCKEGSLSGIICYLDEELEQLGTYRVVGLDLNGLDLQGELSPAIGNLSSLTYLQPRTHWTTPITIGQLANLVVMDLHDNSFSGPIPDLSPLSNLRHLNLNSNSLIGKVEDVFNNLNQIYLSILDLSSNQLSGGLQIALPFANGTFATLDQLNVSRNQLNGSLDDFFTYIFTNSSGNYTFAPYVSSIDLSYNQFSGNLMGLNGSGEFQTAVSLKELSISNNKLCGEFPDLSSFPKLQKLDLSFNHLNGSLPPSIWSIANLNLLDLSENNFSNNLPIIDESIEGQCPKSLTYLYTAGNSFNGSFPSQLFNCLQKLQVINFDDNAFDGVLNMSINTSLANTKFSIVRNNISKLIPTWNTGIYTPVLLGGNPCCSKIENGSPENEFIIYGDSSNQTLNEEMNCRYNSSSPIIIQEMAKQSTLYSYHELKVTTRDFHLDNKLGEGNFGVVYKILEQHDYSLMMSPKY</sequence>
<comment type="similarity">
    <text evidence="3">Belongs to the RLP family.</text>
</comment>
<accession>A0ABP0URE7</accession>
<gene>
    <name evidence="13" type="ORF">CSSPTR1EN2_LOCUS19011</name>
</gene>
<keyword evidence="11" id="KW-0325">Glycoprotein</keyword>
<dbReference type="Gene3D" id="3.80.10.10">
    <property type="entry name" value="Ribonuclease Inhibitor"/>
    <property type="match status" value="2"/>
</dbReference>
<evidence type="ECO:0000256" key="10">
    <source>
        <dbReference type="ARBA" id="ARBA00023170"/>
    </source>
</evidence>
<evidence type="ECO:0000256" key="11">
    <source>
        <dbReference type="ARBA" id="ARBA00023180"/>
    </source>
</evidence>
<organism evidence="13 14">
    <name type="scientific">Sphagnum troendelagicum</name>
    <dbReference type="NCBI Taxonomy" id="128251"/>
    <lineage>
        <taxon>Eukaryota</taxon>
        <taxon>Viridiplantae</taxon>
        <taxon>Streptophyta</taxon>
        <taxon>Embryophyta</taxon>
        <taxon>Bryophyta</taxon>
        <taxon>Sphagnophytina</taxon>
        <taxon>Sphagnopsida</taxon>
        <taxon>Sphagnales</taxon>
        <taxon>Sphagnaceae</taxon>
        <taxon>Sphagnum</taxon>
    </lineage>
</organism>
<dbReference type="SUPFAM" id="SSF52058">
    <property type="entry name" value="L domain-like"/>
    <property type="match status" value="1"/>
</dbReference>
<evidence type="ECO:0000256" key="6">
    <source>
        <dbReference type="ARBA" id="ARBA00022692"/>
    </source>
</evidence>
<dbReference type="PANTHER" id="PTHR27004:SF203">
    <property type="entry name" value="LEUCINE-RICH REPEAT-CONTAINING N-TERMINAL PLANT-TYPE DOMAIN-CONTAINING PROTEIN"/>
    <property type="match status" value="1"/>
</dbReference>
<proteinExistence type="inferred from homology"/>
<keyword evidence="8" id="KW-1133">Transmembrane helix</keyword>
<keyword evidence="4" id="KW-1003">Cell membrane</keyword>
<dbReference type="InterPro" id="IPR001611">
    <property type="entry name" value="Leu-rich_rpt"/>
</dbReference>
<dbReference type="Proteomes" id="UP001497512">
    <property type="component" value="Chromosome 6"/>
</dbReference>
<evidence type="ECO:0000256" key="8">
    <source>
        <dbReference type="ARBA" id="ARBA00022989"/>
    </source>
</evidence>
<dbReference type="EMBL" id="OZ019898">
    <property type="protein sequence ID" value="CAK9228371.1"/>
    <property type="molecule type" value="Genomic_DNA"/>
</dbReference>
<evidence type="ECO:0000313" key="14">
    <source>
        <dbReference type="Proteomes" id="UP001497512"/>
    </source>
</evidence>
<evidence type="ECO:0000256" key="5">
    <source>
        <dbReference type="ARBA" id="ARBA00022614"/>
    </source>
</evidence>
<protein>
    <recommendedName>
        <fullName evidence="15">Leucine-rich repeat receptor-like protein kinase</fullName>
    </recommendedName>
</protein>
<evidence type="ECO:0000256" key="1">
    <source>
        <dbReference type="ARBA" id="ARBA00004236"/>
    </source>
</evidence>
<evidence type="ECO:0000256" key="7">
    <source>
        <dbReference type="ARBA" id="ARBA00022737"/>
    </source>
</evidence>
<keyword evidence="14" id="KW-1185">Reference proteome</keyword>
<keyword evidence="7" id="KW-0677">Repeat</keyword>
<evidence type="ECO:0008006" key="15">
    <source>
        <dbReference type="Google" id="ProtNLM"/>
    </source>
</evidence>
<evidence type="ECO:0000313" key="13">
    <source>
        <dbReference type="EMBL" id="CAK9228371.1"/>
    </source>
</evidence>
<keyword evidence="10" id="KW-0675">Receptor</keyword>
<reference evidence="13" key="1">
    <citation type="submission" date="2024-02" db="EMBL/GenBank/DDBJ databases">
        <authorList>
            <consortium name="ELIXIR-Norway"/>
            <consortium name="Elixir Norway"/>
        </authorList>
    </citation>
    <scope>NUCLEOTIDE SEQUENCE</scope>
</reference>
<dbReference type="SUPFAM" id="SSF56112">
    <property type="entry name" value="Protein kinase-like (PK-like)"/>
    <property type="match status" value="1"/>
</dbReference>
<evidence type="ECO:0000256" key="3">
    <source>
        <dbReference type="ARBA" id="ARBA00009592"/>
    </source>
</evidence>
<evidence type="ECO:0000256" key="9">
    <source>
        <dbReference type="ARBA" id="ARBA00023136"/>
    </source>
</evidence>
<evidence type="ECO:0000256" key="2">
    <source>
        <dbReference type="ARBA" id="ARBA00004479"/>
    </source>
</evidence>
<dbReference type="Gene3D" id="3.30.200.20">
    <property type="entry name" value="Phosphorylase Kinase, domain 1"/>
    <property type="match status" value="1"/>
</dbReference>
<keyword evidence="5" id="KW-0433">Leucine-rich repeat</keyword>